<dbReference type="RefSeq" id="WP_125182076.1">
    <property type="nucleotide sequence ID" value="NZ_QZMU01000001.1"/>
</dbReference>
<dbReference type="SUPFAM" id="SSF56935">
    <property type="entry name" value="Porins"/>
    <property type="match status" value="1"/>
</dbReference>
<comment type="caution">
    <text evidence="2">The sequence shown here is derived from an EMBL/GenBank/DDBJ whole genome shotgun (WGS) entry which is preliminary data.</text>
</comment>
<evidence type="ECO:0000313" key="3">
    <source>
        <dbReference type="Proteomes" id="UP000287798"/>
    </source>
</evidence>
<reference evidence="2 3" key="1">
    <citation type="journal article" date="2010" name="Int. J. Syst. Evol. Microbiol.">
        <title>Thiohalobacter thiocyanaticus gen. nov., sp. nov., a moderately halophilic, sulfur-oxidizing gammaproteobacterium from hypersaline lakes, that utilizes thiocyanate.</title>
        <authorList>
            <person name="Sorokin D.Y."/>
            <person name="Kovaleva O.L."/>
            <person name="Tourova T.P."/>
            <person name="Muyzer G."/>
        </authorList>
    </citation>
    <scope>NUCLEOTIDE SEQUENCE [LARGE SCALE GENOMIC DNA]</scope>
    <source>
        <strain evidence="2 3">Hrh1</strain>
    </source>
</reference>
<name>A0A426QM38_9GAMM</name>
<keyword evidence="1" id="KW-0732">Signal</keyword>
<keyword evidence="3" id="KW-1185">Reference proteome</keyword>
<gene>
    <name evidence="2" type="ORF">D6C00_12900</name>
</gene>
<accession>A0A426QM38</accession>
<evidence type="ECO:0000256" key="1">
    <source>
        <dbReference type="SAM" id="SignalP"/>
    </source>
</evidence>
<feature type="signal peptide" evidence="1">
    <location>
        <begin position="1"/>
        <end position="22"/>
    </location>
</feature>
<sequence length="556" mass="62288">MKPIHYAILLLSALPCSQSAFAEEREELLKLKSTTLNLIEALVNEGVLSAERADAIITRAEASAEREMRARERAEAQGEPDVVRVPYVPGFVRDEIRQQVRADLRSEVVGDVMSQARQEGWGLPQALPDWTRRFKFSGDLRLRTQADLFSSDNPDFGAAFVDFSEVNENGGFNRSFLNTREDRYRARLRARLGIKAEVTRGLTAGLRLASGSTGAAVSTNESLDNNFGSMDLNLDRAYLKYNMLDLQGEPWLTAWGGRMPNPWFSTDLVWDSDLNFDGGALTYRHKLGGSHSLLALDERKQHLFATLGAFVLDEVELDRRDKWLLGAQLGADLNFEDQSRLRLGLAYYDYIDITGKRSPLSQPNLYDFTAPGILQKGNSMFDISNDPANPFQRFGLASDFNLLNLTAEYDIADFAPIHVILTGDYVQNIGYDADDIRDRIGGGDMFVNSSLFTDDPGEEQNEGYYARVTVGWPSLLERRAWQVSFGYKYLERDAVLDAFTDSDFHLGGTNTKGWILGASYGVLQNTYLKFRYMSADEIDGPALGIDVLQLDLVSKF</sequence>
<dbReference type="AlphaFoldDB" id="A0A426QM38"/>
<dbReference type="InterPro" id="IPR032638">
    <property type="entry name" value="Porin_5"/>
</dbReference>
<protein>
    <recommendedName>
        <fullName evidence="4">Outer membrane receptor for ferric coprogen and ferric-rhodotorulic acid</fullName>
    </recommendedName>
</protein>
<feature type="chain" id="PRO_5019155685" description="Outer membrane receptor for ferric coprogen and ferric-rhodotorulic acid" evidence="1">
    <location>
        <begin position="23"/>
        <end position="556"/>
    </location>
</feature>
<evidence type="ECO:0008006" key="4">
    <source>
        <dbReference type="Google" id="ProtNLM"/>
    </source>
</evidence>
<evidence type="ECO:0000313" key="2">
    <source>
        <dbReference type="EMBL" id="RRQ22736.1"/>
    </source>
</evidence>
<proteinExistence type="predicted"/>
<dbReference type="Pfam" id="PF16930">
    <property type="entry name" value="Porin_5"/>
    <property type="match status" value="1"/>
</dbReference>
<dbReference type="EMBL" id="QZMU01000001">
    <property type="protein sequence ID" value="RRQ22736.1"/>
    <property type="molecule type" value="Genomic_DNA"/>
</dbReference>
<organism evidence="2 3">
    <name type="scientific">Thiohalobacter thiocyanaticus</name>
    <dbReference type="NCBI Taxonomy" id="585455"/>
    <lineage>
        <taxon>Bacteria</taxon>
        <taxon>Pseudomonadati</taxon>
        <taxon>Pseudomonadota</taxon>
        <taxon>Gammaproteobacteria</taxon>
        <taxon>Thiohalobacterales</taxon>
        <taxon>Thiohalobacteraceae</taxon>
        <taxon>Thiohalobacter</taxon>
    </lineage>
</organism>
<dbReference type="Proteomes" id="UP000287798">
    <property type="component" value="Unassembled WGS sequence"/>
</dbReference>
<dbReference type="OrthoDB" id="5372286at2"/>